<evidence type="ECO:0008006" key="6">
    <source>
        <dbReference type="Google" id="ProtNLM"/>
    </source>
</evidence>
<dbReference type="Pfam" id="PF01535">
    <property type="entry name" value="PPR"/>
    <property type="match status" value="4"/>
</dbReference>
<sequence>MVALQEPNISGVQSCPHSTAPSKSSPSNSSSAFAEVAMEMNTYPHFAQELQVKQRKFQAERSLVSDKNVIASLLQDNISLTEGELLHGHIVENGLDEDIFLANLLVSMYGRFGLVEEAGWVFEAIPCRSIVSWSAIISAYTEHGHFQKAIALFHEMHQAGLKPNNITFVRILTACANQCVLEDGRFTHALLIEHGTNIDTVLGTALLTMYGKCWELEAARQVFNSMPEHDIISWNAMIAASKHNEDNLSAGFLFELMQEREVQPNRSTILSTLAAYASTGAINKGRLIHDDTLKGGLDSDTEVANALIHMYGMCNALEEADCVFRHIQHLDVVSWNSMIAACAPEGFFREAYGLFQQMQNEHVQPTRATYLNMLSTCTAPEALSVGKSIHAHISQAKFDSDMLVATALVEMYGKCGGVEDARNVFDNIDGADVICWNAIIASYAQQGQSMQAVKLFQKMLQIGLHPDKMTLSSILSACTDLEYLSRGKVIHAYIVENRFDSDIVIVHALIHMYGKCGNLSESRVLFDKLNPKELTSWNAMITAYSQQGHGIQAIELYEEMLCKNVRPDEVTFVSLLSACSHAGLVDLGYGYFTSMGDMHDLTPLLGHYICLIDLFGRAGWLDVAEDLVQVMPYKATSSVWSTLLSGCRLHKDLERAKRVAEKLSEVEQMAEAWVLL</sequence>
<dbReference type="Gene3D" id="1.25.40.10">
    <property type="entry name" value="Tetratricopeptide repeat domain"/>
    <property type="match status" value="4"/>
</dbReference>
<dbReference type="FunFam" id="1.25.40.10:FF:000436">
    <property type="entry name" value="Pentatricopeptide repeat-containing protein At5g39350 family"/>
    <property type="match status" value="1"/>
</dbReference>
<dbReference type="PANTHER" id="PTHR47926:SF533">
    <property type="entry name" value="DYW DOMAIN-CONTAINING PROTEIN"/>
    <property type="match status" value="1"/>
</dbReference>
<dbReference type="SUPFAM" id="SSF48452">
    <property type="entry name" value="TPR-like"/>
    <property type="match status" value="1"/>
</dbReference>
<feature type="region of interest" description="Disordered" evidence="3">
    <location>
        <begin position="1"/>
        <end position="31"/>
    </location>
</feature>
<protein>
    <recommendedName>
        <fullName evidence="6">Pentatricopeptide repeat-containing protein</fullName>
    </recommendedName>
</protein>
<dbReference type="FunFam" id="1.25.40.10:FF:000396">
    <property type="entry name" value="Pentatricopeptide repeat-containing protein At2g36730"/>
    <property type="match status" value="1"/>
</dbReference>
<feature type="repeat" description="PPR" evidence="2">
    <location>
        <begin position="533"/>
        <end position="567"/>
    </location>
</feature>
<reference evidence="4" key="1">
    <citation type="submission" date="2021-01" db="EMBL/GenBank/DDBJ databases">
        <title>Adiantum capillus-veneris genome.</title>
        <authorList>
            <person name="Fang Y."/>
            <person name="Liao Q."/>
        </authorList>
    </citation>
    <scope>NUCLEOTIDE SEQUENCE</scope>
    <source>
        <strain evidence="4">H3</strain>
        <tissue evidence="4">Leaf</tissue>
    </source>
</reference>
<gene>
    <name evidence="4" type="ORF">GOP47_0001168</name>
</gene>
<dbReference type="FunFam" id="1.25.40.10:FF:000227">
    <property type="entry name" value="Pentatricopeptide repeat-containing protein At3g13880"/>
    <property type="match status" value="1"/>
</dbReference>
<dbReference type="InterPro" id="IPR011990">
    <property type="entry name" value="TPR-like_helical_dom_sf"/>
</dbReference>
<dbReference type="InterPro" id="IPR002885">
    <property type="entry name" value="PPR_rpt"/>
</dbReference>
<feature type="repeat" description="PPR" evidence="2">
    <location>
        <begin position="432"/>
        <end position="466"/>
    </location>
</feature>
<evidence type="ECO:0000256" key="1">
    <source>
        <dbReference type="ARBA" id="ARBA00022737"/>
    </source>
</evidence>
<dbReference type="EMBL" id="JABFUD020000001">
    <property type="protein sequence ID" value="KAI5084999.1"/>
    <property type="molecule type" value="Genomic_DNA"/>
</dbReference>
<organism evidence="4 5">
    <name type="scientific">Adiantum capillus-veneris</name>
    <name type="common">Maidenhair fern</name>
    <dbReference type="NCBI Taxonomy" id="13818"/>
    <lineage>
        <taxon>Eukaryota</taxon>
        <taxon>Viridiplantae</taxon>
        <taxon>Streptophyta</taxon>
        <taxon>Embryophyta</taxon>
        <taxon>Tracheophyta</taxon>
        <taxon>Polypodiopsida</taxon>
        <taxon>Polypodiidae</taxon>
        <taxon>Polypodiales</taxon>
        <taxon>Pteridineae</taxon>
        <taxon>Pteridaceae</taxon>
        <taxon>Vittarioideae</taxon>
        <taxon>Adiantum</taxon>
    </lineage>
</organism>
<dbReference type="OrthoDB" id="185373at2759"/>
<evidence type="ECO:0000256" key="3">
    <source>
        <dbReference type="SAM" id="MobiDB-lite"/>
    </source>
</evidence>
<dbReference type="InterPro" id="IPR046960">
    <property type="entry name" value="PPR_At4g14850-like_plant"/>
</dbReference>
<dbReference type="FunFam" id="1.25.40.10:FF:000158">
    <property type="entry name" value="pentatricopeptide repeat-containing protein At2g33680"/>
    <property type="match status" value="1"/>
</dbReference>
<dbReference type="Proteomes" id="UP000886520">
    <property type="component" value="Chromosome 1"/>
</dbReference>
<dbReference type="GO" id="GO:0048731">
    <property type="term" value="P:system development"/>
    <property type="evidence" value="ECO:0007669"/>
    <property type="project" value="UniProtKB-ARBA"/>
</dbReference>
<dbReference type="PROSITE" id="PS51375">
    <property type="entry name" value="PPR"/>
    <property type="match status" value="4"/>
</dbReference>
<dbReference type="Pfam" id="PF13041">
    <property type="entry name" value="PPR_2"/>
    <property type="match status" value="4"/>
</dbReference>
<keyword evidence="1" id="KW-0677">Repeat</keyword>
<proteinExistence type="predicted"/>
<dbReference type="GO" id="GO:0009451">
    <property type="term" value="P:RNA modification"/>
    <property type="evidence" value="ECO:0007669"/>
    <property type="project" value="InterPro"/>
</dbReference>
<dbReference type="GO" id="GO:0003723">
    <property type="term" value="F:RNA binding"/>
    <property type="evidence" value="ECO:0007669"/>
    <property type="project" value="InterPro"/>
</dbReference>
<keyword evidence="5" id="KW-1185">Reference proteome</keyword>
<feature type="repeat" description="PPR" evidence="2">
    <location>
        <begin position="129"/>
        <end position="163"/>
    </location>
</feature>
<evidence type="ECO:0000313" key="4">
    <source>
        <dbReference type="EMBL" id="KAI5084999.1"/>
    </source>
</evidence>
<feature type="repeat" description="PPR" evidence="2">
    <location>
        <begin position="331"/>
        <end position="365"/>
    </location>
</feature>
<evidence type="ECO:0000313" key="5">
    <source>
        <dbReference type="Proteomes" id="UP000886520"/>
    </source>
</evidence>
<name>A0A9D4ZR85_ADICA</name>
<dbReference type="PANTHER" id="PTHR47926">
    <property type="entry name" value="PENTATRICOPEPTIDE REPEAT-CONTAINING PROTEIN"/>
    <property type="match status" value="1"/>
</dbReference>
<evidence type="ECO:0000256" key="2">
    <source>
        <dbReference type="PROSITE-ProRule" id="PRU00708"/>
    </source>
</evidence>
<accession>A0A9D4ZR85</accession>
<comment type="caution">
    <text evidence="4">The sequence shown here is derived from an EMBL/GenBank/DDBJ whole genome shotgun (WGS) entry which is preliminary data.</text>
</comment>
<dbReference type="NCBIfam" id="TIGR00756">
    <property type="entry name" value="PPR"/>
    <property type="match status" value="4"/>
</dbReference>
<feature type="compositionally biased region" description="Low complexity" evidence="3">
    <location>
        <begin position="16"/>
        <end position="31"/>
    </location>
</feature>
<dbReference type="AlphaFoldDB" id="A0A9D4ZR85"/>